<gene>
    <name evidence="2" type="ORF">GCM10009304_28730</name>
</gene>
<dbReference type="EMBL" id="BMPO01000006">
    <property type="protein sequence ID" value="GGK01200.1"/>
    <property type="molecule type" value="Genomic_DNA"/>
</dbReference>
<dbReference type="RefSeq" id="WP_188983935.1">
    <property type="nucleotide sequence ID" value="NZ_BMPO01000006.1"/>
</dbReference>
<comment type="caution">
    <text evidence="2">The sequence shown here is derived from an EMBL/GenBank/DDBJ whole genome shotgun (WGS) entry which is preliminary data.</text>
</comment>
<dbReference type="Pfam" id="PF03259">
    <property type="entry name" value="Robl_LC7"/>
    <property type="match status" value="1"/>
</dbReference>
<sequence>MNAPTISSPLRTMCLGHLETLQKVDHFRMAAVCSTDGFPIATLGADPQQSRRTTAMAAALDGLSKSITQELSLGTLEGTVLECELGLVLCRQVHASNRNLVLLMVLSEQATYGQALWAIKNTAREMAASLQQLVEQNASL</sequence>
<reference evidence="2" key="2">
    <citation type="submission" date="2020-09" db="EMBL/GenBank/DDBJ databases">
        <authorList>
            <person name="Sun Q."/>
            <person name="Ohkuma M."/>
        </authorList>
    </citation>
    <scope>NUCLEOTIDE SEQUENCE</scope>
    <source>
        <strain evidence="2">JCM 30078</strain>
    </source>
</reference>
<dbReference type="Gene3D" id="3.30.450.30">
    <property type="entry name" value="Dynein light chain 2a, cytoplasmic"/>
    <property type="match status" value="1"/>
</dbReference>
<protein>
    <recommendedName>
        <fullName evidence="1">Roadblock/LAMTOR2 domain-containing protein</fullName>
    </recommendedName>
</protein>
<evidence type="ECO:0000259" key="1">
    <source>
        <dbReference type="SMART" id="SM00960"/>
    </source>
</evidence>
<keyword evidence="3" id="KW-1185">Reference proteome</keyword>
<proteinExistence type="predicted"/>
<dbReference type="Proteomes" id="UP000635983">
    <property type="component" value="Unassembled WGS sequence"/>
</dbReference>
<name>A0A917PZN1_9PSED</name>
<evidence type="ECO:0000313" key="3">
    <source>
        <dbReference type="Proteomes" id="UP000635983"/>
    </source>
</evidence>
<dbReference type="SMART" id="SM00960">
    <property type="entry name" value="Robl_LC7"/>
    <property type="match status" value="1"/>
</dbReference>
<feature type="domain" description="Roadblock/LAMTOR2" evidence="1">
    <location>
        <begin position="14"/>
        <end position="104"/>
    </location>
</feature>
<accession>A0A917PZN1</accession>
<evidence type="ECO:0000313" key="2">
    <source>
        <dbReference type="EMBL" id="GGK01200.1"/>
    </source>
</evidence>
<dbReference type="InterPro" id="IPR004942">
    <property type="entry name" value="Roadblock/LAMTOR2_dom"/>
</dbReference>
<dbReference type="AlphaFoldDB" id="A0A917PZN1"/>
<dbReference type="SUPFAM" id="SSF103196">
    <property type="entry name" value="Roadblock/LC7 domain"/>
    <property type="match status" value="1"/>
</dbReference>
<organism evidence="2 3">
    <name type="scientific">Pseudomonas matsuisoli</name>
    <dbReference type="NCBI Taxonomy" id="1515666"/>
    <lineage>
        <taxon>Bacteria</taxon>
        <taxon>Pseudomonadati</taxon>
        <taxon>Pseudomonadota</taxon>
        <taxon>Gammaproteobacteria</taxon>
        <taxon>Pseudomonadales</taxon>
        <taxon>Pseudomonadaceae</taxon>
        <taxon>Pseudomonas</taxon>
    </lineage>
</organism>
<reference evidence="2" key="1">
    <citation type="journal article" date="2014" name="Int. J. Syst. Evol. Microbiol.">
        <title>Complete genome sequence of Corynebacterium casei LMG S-19264T (=DSM 44701T), isolated from a smear-ripened cheese.</title>
        <authorList>
            <consortium name="US DOE Joint Genome Institute (JGI-PGF)"/>
            <person name="Walter F."/>
            <person name="Albersmeier A."/>
            <person name="Kalinowski J."/>
            <person name="Ruckert C."/>
        </authorList>
    </citation>
    <scope>NUCLEOTIDE SEQUENCE</scope>
    <source>
        <strain evidence="2">JCM 30078</strain>
    </source>
</reference>